<reference evidence="1" key="1">
    <citation type="journal article" date="2023" name="Mol. Phylogenet. Evol.">
        <title>Genome-scale phylogeny and comparative genomics of the fungal order Sordariales.</title>
        <authorList>
            <person name="Hensen N."/>
            <person name="Bonometti L."/>
            <person name="Westerberg I."/>
            <person name="Brannstrom I.O."/>
            <person name="Guillou S."/>
            <person name="Cros-Aarteil S."/>
            <person name="Calhoun S."/>
            <person name="Haridas S."/>
            <person name="Kuo A."/>
            <person name="Mondo S."/>
            <person name="Pangilinan J."/>
            <person name="Riley R."/>
            <person name="LaButti K."/>
            <person name="Andreopoulos B."/>
            <person name="Lipzen A."/>
            <person name="Chen C."/>
            <person name="Yan M."/>
            <person name="Daum C."/>
            <person name="Ng V."/>
            <person name="Clum A."/>
            <person name="Steindorff A."/>
            <person name="Ohm R.A."/>
            <person name="Martin F."/>
            <person name="Silar P."/>
            <person name="Natvig D.O."/>
            <person name="Lalanne C."/>
            <person name="Gautier V."/>
            <person name="Ament-Velasquez S.L."/>
            <person name="Kruys A."/>
            <person name="Hutchinson M.I."/>
            <person name="Powell A.J."/>
            <person name="Barry K."/>
            <person name="Miller A.N."/>
            <person name="Grigoriev I.V."/>
            <person name="Debuchy R."/>
            <person name="Gladieux P."/>
            <person name="Hiltunen Thoren M."/>
            <person name="Johannesson H."/>
        </authorList>
    </citation>
    <scope>NUCLEOTIDE SEQUENCE</scope>
    <source>
        <strain evidence="1">CBS 314.62</strain>
    </source>
</reference>
<organism evidence="1 2">
    <name type="scientific">Podospora appendiculata</name>
    <dbReference type="NCBI Taxonomy" id="314037"/>
    <lineage>
        <taxon>Eukaryota</taxon>
        <taxon>Fungi</taxon>
        <taxon>Dikarya</taxon>
        <taxon>Ascomycota</taxon>
        <taxon>Pezizomycotina</taxon>
        <taxon>Sordariomycetes</taxon>
        <taxon>Sordariomycetidae</taxon>
        <taxon>Sordariales</taxon>
        <taxon>Podosporaceae</taxon>
        <taxon>Podospora</taxon>
    </lineage>
</organism>
<name>A0AAE0XB97_9PEZI</name>
<comment type="caution">
    <text evidence="1">The sequence shown here is derived from an EMBL/GenBank/DDBJ whole genome shotgun (WGS) entry which is preliminary data.</text>
</comment>
<proteinExistence type="predicted"/>
<gene>
    <name evidence="1" type="ORF">B0T22DRAFT_167617</name>
</gene>
<dbReference type="AlphaFoldDB" id="A0AAE0XB97"/>
<keyword evidence="2" id="KW-1185">Reference proteome</keyword>
<dbReference type="EMBL" id="JAULSO010000002">
    <property type="protein sequence ID" value="KAK3689137.1"/>
    <property type="molecule type" value="Genomic_DNA"/>
</dbReference>
<sequence length="222" mass="25064">MRRWSGGLPGEMNPARTGRWNLASFEAVFSSFWDRGNAQLHLRGDKDQYHSPAIYLRAAYAMQLHLMMTAIITRVRRNILRLAWFHYSHVAREVPAFTLTRTCRRQIDTCQTIYLPSCQLPPYISARGRTKPPFCPPLFRAASPHCSVPTVCNATSPPVPTSCTISFFCSAVWAGDCAKSDRHPTKEGLEMILFRKLKSFPGYCNIDWGTCTIAKVTSESTV</sequence>
<accession>A0AAE0XB97</accession>
<reference evidence="1" key="2">
    <citation type="submission" date="2023-06" db="EMBL/GenBank/DDBJ databases">
        <authorList>
            <consortium name="Lawrence Berkeley National Laboratory"/>
            <person name="Haridas S."/>
            <person name="Hensen N."/>
            <person name="Bonometti L."/>
            <person name="Westerberg I."/>
            <person name="Brannstrom I.O."/>
            <person name="Guillou S."/>
            <person name="Cros-Aarteil S."/>
            <person name="Calhoun S."/>
            <person name="Kuo A."/>
            <person name="Mondo S."/>
            <person name="Pangilinan J."/>
            <person name="Riley R."/>
            <person name="Labutti K."/>
            <person name="Andreopoulos B."/>
            <person name="Lipzen A."/>
            <person name="Chen C."/>
            <person name="Yanf M."/>
            <person name="Daum C."/>
            <person name="Ng V."/>
            <person name="Clum A."/>
            <person name="Steindorff A."/>
            <person name="Ohm R."/>
            <person name="Martin F."/>
            <person name="Silar P."/>
            <person name="Natvig D."/>
            <person name="Lalanne C."/>
            <person name="Gautier V."/>
            <person name="Ament-Velasquez S.L."/>
            <person name="Kruys A."/>
            <person name="Hutchinson M.I."/>
            <person name="Powell A.J."/>
            <person name="Barry K."/>
            <person name="Miller A.N."/>
            <person name="Grigoriev I.V."/>
            <person name="Debuchy R."/>
            <person name="Gladieux P."/>
            <person name="Thoren M.H."/>
            <person name="Johannesson H."/>
        </authorList>
    </citation>
    <scope>NUCLEOTIDE SEQUENCE</scope>
    <source>
        <strain evidence="1">CBS 314.62</strain>
    </source>
</reference>
<protein>
    <submittedName>
        <fullName evidence="1">Uncharacterized protein</fullName>
    </submittedName>
</protein>
<evidence type="ECO:0000313" key="2">
    <source>
        <dbReference type="Proteomes" id="UP001270362"/>
    </source>
</evidence>
<evidence type="ECO:0000313" key="1">
    <source>
        <dbReference type="EMBL" id="KAK3689137.1"/>
    </source>
</evidence>
<dbReference type="Proteomes" id="UP001270362">
    <property type="component" value="Unassembled WGS sequence"/>
</dbReference>